<proteinExistence type="predicted"/>
<evidence type="ECO:0000256" key="1">
    <source>
        <dbReference type="SAM" id="MobiDB-lite"/>
    </source>
</evidence>
<reference evidence="2" key="1">
    <citation type="journal article" date="2014" name="PLoS ONE">
        <title>Transcriptome-Based Identification of ABC Transporters in the Western Tarnished Plant Bug Lygus hesperus.</title>
        <authorList>
            <person name="Hull J.J."/>
            <person name="Chaney K."/>
            <person name="Geib S.M."/>
            <person name="Fabrick J.A."/>
            <person name="Brent C.S."/>
            <person name="Walsh D."/>
            <person name="Lavine L.C."/>
        </authorList>
    </citation>
    <scope>NUCLEOTIDE SEQUENCE</scope>
</reference>
<name>A0A0A9XWU1_LYGHE</name>
<feature type="region of interest" description="Disordered" evidence="1">
    <location>
        <begin position="1"/>
        <end position="33"/>
    </location>
</feature>
<evidence type="ECO:0000313" key="2">
    <source>
        <dbReference type="EMBL" id="JAG21725.1"/>
    </source>
</evidence>
<feature type="compositionally biased region" description="Basic residues" evidence="1">
    <location>
        <begin position="12"/>
        <end position="22"/>
    </location>
</feature>
<protein>
    <submittedName>
        <fullName evidence="2">Uncharacterized protein</fullName>
    </submittedName>
</protein>
<sequence>MVLHHSPDGYVNKHRGTNKSRKSSSPVESSRTIVEPATLSSKVDIQPIVNDLMGNLSSVLSDPTHAGFLTSFEDLLKVQLSTLVDKTVQVCYDGLSEQFSLTLDVDRQNQRSLNVCLRGLPEEITKNTNPHEREIELESAVVNVINNQVKPTTPIDSSHIVRVRRVGKFDVPKGSSVARPRPVIVTFVKHTSRMDLMRNKKNLKGSGLMITEDLTPMRRKILHAAFERFSPKQVWSANGIIKFNHKGKIYSSSSMKEFEDVTSNLP</sequence>
<gene>
    <name evidence="2" type="ORF">CM83_2350</name>
</gene>
<accession>A0A0A9XWU1</accession>
<reference evidence="2" key="2">
    <citation type="submission" date="2014-07" db="EMBL/GenBank/DDBJ databases">
        <authorList>
            <person name="Hull J."/>
        </authorList>
    </citation>
    <scope>NUCLEOTIDE SEQUENCE</scope>
</reference>
<dbReference type="Gene3D" id="3.30.70.1820">
    <property type="entry name" value="L1 transposable element, RRM domain"/>
    <property type="match status" value="1"/>
</dbReference>
<dbReference type="AlphaFoldDB" id="A0A0A9XWU1"/>
<organism evidence="2">
    <name type="scientific">Lygus hesperus</name>
    <name type="common">Western plant bug</name>
    <dbReference type="NCBI Taxonomy" id="30085"/>
    <lineage>
        <taxon>Eukaryota</taxon>
        <taxon>Metazoa</taxon>
        <taxon>Ecdysozoa</taxon>
        <taxon>Arthropoda</taxon>
        <taxon>Hexapoda</taxon>
        <taxon>Insecta</taxon>
        <taxon>Pterygota</taxon>
        <taxon>Neoptera</taxon>
        <taxon>Paraneoptera</taxon>
        <taxon>Hemiptera</taxon>
        <taxon>Heteroptera</taxon>
        <taxon>Panheteroptera</taxon>
        <taxon>Cimicomorpha</taxon>
        <taxon>Miridae</taxon>
        <taxon>Mirini</taxon>
        <taxon>Lygus</taxon>
    </lineage>
</organism>
<dbReference type="EMBL" id="GBHO01021879">
    <property type="protein sequence ID" value="JAG21725.1"/>
    <property type="molecule type" value="Transcribed_RNA"/>
</dbReference>